<dbReference type="Pfam" id="PF08672">
    <property type="entry name" value="ANAPC2"/>
    <property type="match status" value="1"/>
</dbReference>
<dbReference type="AlphaFoldDB" id="A0A811NWQ3"/>
<dbReference type="InterPro" id="IPR044554">
    <property type="entry name" value="ANAPC2"/>
</dbReference>
<dbReference type="InterPro" id="IPR036390">
    <property type="entry name" value="WH_DNA-bd_sf"/>
</dbReference>
<feature type="compositionally biased region" description="Basic and acidic residues" evidence="6">
    <location>
        <begin position="186"/>
        <end position="208"/>
    </location>
</feature>
<evidence type="ECO:0000313" key="8">
    <source>
        <dbReference type="EMBL" id="CAD6229460.1"/>
    </source>
</evidence>
<accession>A0A811NWQ3</accession>
<keyword evidence="3" id="KW-0498">Mitosis</keyword>
<keyword evidence="5" id="KW-0131">Cell cycle</keyword>
<keyword evidence="9" id="KW-1185">Reference proteome</keyword>
<evidence type="ECO:0000256" key="1">
    <source>
        <dbReference type="ARBA" id="ARBA00016068"/>
    </source>
</evidence>
<dbReference type="GO" id="GO:0007091">
    <property type="term" value="P:metaphase/anaphase transition of mitotic cell cycle"/>
    <property type="evidence" value="ECO:0007669"/>
    <property type="project" value="TreeGrafter"/>
</dbReference>
<reference evidence="8" key="1">
    <citation type="submission" date="2020-10" db="EMBL/GenBank/DDBJ databases">
        <authorList>
            <person name="Han B."/>
            <person name="Lu T."/>
            <person name="Zhao Q."/>
            <person name="Huang X."/>
            <person name="Zhao Y."/>
        </authorList>
    </citation>
    <scope>NUCLEOTIDE SEQUENCE</scope>
</reference>
<dbReference type="FunFam" id="1.10.10.10:FF:000331">
    <property type="entry name" value="Anaphase-promoting complex subunit 2"/>
    <property type="match status" value="1"/>
</dbReference>
<dbReference type="OrthoDB" id="5581181at2759"/>
<dbReference type="PANTHER" id="PTHR45957">
    <property type="entry name" value="ANAPHASE-PROMOTING COMPLEX SUBUNIT 2"/>
    <property type="match status" value="1"/>
</dbReference>
<evidence type="ECO:0000256" key="3">
    <source>
        <dbReference type="ARBA" id="ARBA00022776"/>
    </source>
</evidence>
<dbReference type="Gene3D" id="1.10.10.10">
    <property type="entry name" value="Winged helix-like DNA-binding domain superfamily/Winged helix DNA-binding domain"/>
    <property type="match status" value="1"/>
</dbReference>
<dbReference type="GO" id="GO:0005680">
    <property type="term" value="C:anaphase-promoting complex"/>
    <property type="evidence" value="ECO:0007669"/>
    <property type="project" value="TreeGrafter"/>
</dbReference>
<dbReference type="GO" id="GO:0051301">
    <property type="term" value="P:cell division"/>
    <property type="evidence" value="ECO:0007669"/>
    <property type="project" value="UniProtKB-KW"/>
</dbReference>
<dbReference type="SUPFAM" id="SSF46785">
    <property type="entry name" value="Winged helix' DNA-binding domain"/>
    <property type="match status" value="1"/>
</dbReference>
<dbReference type="SMART" id="SM01013">
    <property type="entry name" value="APC2"/>
    <property type="match status" value="1"/>
</dbReference>
<evidence type="ECO:0000256" key="6">
    <source>
        <dbReference type="SAM" id="MobiDB-lite"/>
    </source>
</evidence>
<evidence type="ECO:0000259" key="7">
    <source>
        <dbReference type="SMART" id="SM01013"/>
    </source>
</evidence>
<dbReference type="GO" id="GO:0070979">
    <property type="term" value="P:protein K11-linked ubiquitination"/>
    <property type="evidence" value="ECO:0007669"/>
    <property type="project" value="TreeGrafter"/>
</dbReference>
<proteinExistence type="predicted"/>
<gene>
    <name evidence="8" type="ORF">NCGR_LOCUS20005</name>
</gene>
<name>A0A811NWQ3_9POAL</name>
<evidence type="ECO:0000256" key="4">
    <source>
        <dbReference type="ARBA" id="ARBA00022786"/>
    </source>
</evidence>
<comment type="caution">
    <text evidence="8">The sequence shown here is derived from an EMBL/GenBank/DDBJ whole genome shotgun (WGS) entry which is preliminary data.</text>
</comment>
<organism evidence="8 9">
    <name type="scientific">Miscanthus lutarioriparius</name>
    <dbReference type="NCBI Taxonomy" id="422564"/>
    <lineage>
        <taxon>Eukaryota</taxon>
        <taxon>Viridiplantae</taxon>
        <taxon>Streptophyta</taxon>
        <taxon>Embryophyta</taxon>
        <taxon>Tracheophyta</taxon>
        <taxon>Spermatophyta</taxon>
        <taxon>Magnoliopsida</taxon>
        <taxon>Liliopsida</taxon>
        <taxon>Poales</taxon>
        <taxon>Poaceae</taxon>
        <taxon>PACMAD clade</taxon>
        <taxon>Panicoideae</taxon>
        <taxon>Andropogonodae</taxon>
        <taxon>Andropogoneae</taxon>
        <taxon>Saccharinae</taxon>
        <taxon>Miscanthus</taxon>
    </lineage>
</organism>
<dbReference type="EMBL" id="CAJGYO010000005">
    <property type="protein sequence ID" value="CAD6229460.1"/>
    <property type="molecule type" value="Genomic_DNA"/>
</dbReference>
<sequence length="235" mass="26733">MERRIFRRYCNLSKTVSPDNNQLLSDYAKRFHQIKTPRKLLWKKNLGTVKVGKTYLVNGYYENISCMPDVNKNSIVNERFAEYQMTEEEGESSVASVEDQLKKEMTVYEKFIIGMLTNFGSMSLDRIHNTLKMFCIAEPSYDKSLQQLQSFLSGLIADEKLETRDGLYLLKCRRGDGAAPSQPGDVELRPEGEEIGRQRRGDGFAERVHGGKVKEAAAGRFGSLLASVKRFAPRT</sequence>
<feature type="region of interest" description="Disordered" evidence="6">
    <location>
        <begin position="177"/>
        <end position="208"/>
    </location>
</feature>
<evidence type="ECO:0000256" key="2">
    <source>
        <dbReference type="ARBA" id="ARBA00022618"/>
    </source>
</evidence>
<protein>
    <recommendedName>
        <fullName evidence="1">Anaphase-promoting complex subunit 2</fullName>
    </recommendedName>
</protein>
<dbReference type="PANTHER" id="PTHR45957:SF1">
    <property type="entry name" value="ANAPHASE-PROMOTING COMPLEX SUBUNIT 2"/>
    <property type="match status" value="1"/>
</dbReference>
<dbReference type="InterPro" id="IPR036388">
    <property type="entry name" value="WH-like_DNA-bd_sf"/>
</dbReference>
<evidence type="ECO:0000313" key="9">
    <source>
        <dbReference type="Proteomes" id="UP000604825"/>
    </source>
</evidence>
<evidence type="ECO:0000256" key="5">
    <source>
        <dbReference type="ARBA" id="ARBA00023306"/>
    </source>
</evidence>
<keyword evidence="2" id="KW-0132">Cell division</keyword>
<dbReference type="InterPro" id="IPR014786">
    <property type="entry name" value="ANAPC2_C"/>
</dbReference>
<dbReference type="Proteomes" id="UP000604825">
    <property type="component" value="Unassembled WGS sequence"/>
</dbReference>
<feature type="domain" description="Anaphase-promoting complex subunit 2 C-terminal" evidence="7">
    <location>
        <begin position="111"/>
        <end position="170"/>
    </location>
</feature>
<keyword evidence="4" id="KW-0833">Ubl conjugation pathway</keyword>